<feature type="compositionally biased region" description="Low complexity" evidence="1">
    <location>
        <begin position="2126"/>
        <end position="2142"/>
    </location>
</feature>
<dbReference type="RefSeq" id="XP_022101888.1">
    <property type="nucleotide sequence ID" value="XM_022246196.1"/>
</dbReference>
<evidence type="ECO:0000313" key="5">
    <source>
        <dbReference type="RefSeq" id="XP_022101889.1"/>
    </source>
</evidence>
<accession>A0A8B7ZAP7</accession>
<dbReference type="GO" id="GO:0019902">
    <property type="term" value="F:phosphatase binding"/>
    <property type="evidence" value="ECO:0007669"/>
    <property type="project" value="TreeGrafter"/>
</dbReference>
<evidence type="ECO:0000313" key="7">
    <source>
        <dbReference type="RefSeq" id="XP_022101891.1"/>
    </source>
</evidence>
<evidence type="ECO:0000259" key="2">
    <source>
        <dbReference type="Pfam" id="PF08457"/>
    </source>
</evidence>
<evidence type="ECO:0000256" key="1">
    <source>
        <dbReference type="SAM" id="MobiDB-lite"/>
    </source>
</evidence>
<evidence type="ECO:0000313" key="4">
    <source>
        <dbReference type="RefSeq" id="XP_022101888.1"/>
    </source>
</evidence>
<feature type="domain" description="Sfi1 spindle body" evidence="2">
    <location>
        <begin position="1336"/>
        <end position="1664"/>
    </location>
</feature>
<dbReference type="Pfam" id="PF08457">
    <property type="entry name" value="Sfi1"/>
    <property type="match status" value="1"/>
</dbReference>
<dbReference type="PANTHER" id="PTHR22028">
    <property type="entry name" value="SFI1 SPINDLE BODY DOMAIN-CONTAINING PROTEIN-RELATED"/>
    <property type="match status" value="1"/>
</dbReference>
<feature type="compositionally biased region" description="Low complexity" evidence="1">
    <location>
        <begin position="3119"/>
        <end position="3139"/>
    </location>
</feature>
<feature type="region of interest" description="Disordered" evidence="1">
    <location>
        <begin position="1996"/>
        <end position="2022"/>
    </location>
</feature>
<evidence type="ECO:0000313" key="3">
    <source>
        <dbReference type="Proteomes" id="UP000694845"/>
    </source>
</evidence>
<feature type="region of interest" description="Disordered" evidence="1">
    <location>
        <begin position="700"/>
        <end position="770"/>
    </location>
</feature>
<dbReference type="KEGG" id="aplc:110985278"/>
<evidence type="ECO:0000313" key="8">
    <source>
        <dbReference type="RefSeq" id="XP_022101892.1"/>
    </source>
</evidence>
<feature type="compositionally biased region" description="Low complexity" evidence="1">
    <location>
        <begin position="2008"/>
        <end position="2022"/>
    </location>
</feature>
<feature type="compositionally biased region" description="Polar residues" evidence="1">
    <location>
        <begin position="2095"/>
        <end position="2105"/>
    </location>
</feature>
<name>A0A8B7ZAP7_ACAPL</name>
<feature type="compositionally biased region" description="Polar residues" evidence="1">
    <location>
        <begin position="1885"/>
        <end position="1894"/>
    </location>
</feature>
<dbReference type="Proteomes" id="UP000694845">
    <property type="component" value="Unplaced"/>
</dbReference>
<evidence type="ECO:0000313" key="6">
    <source>
        <dbReference type="RefSeq" id="XP_022101890.1"/>
    </source>
</evidence>
<dbReference type="InterPro" id="IPR052270">
    <property type="entry name" value="CACF_protein"/>
</dbReference>
<dbReference type="OMA" id="VWELWTL"/>
<feature type="region of interest" description="Disordered" evidence="1">
    <location>
        <begin position="651"/>
        <end position="679"/>
    </location>
</feature>
<feature type="compositionally biased region" description="Polar residues" evidence="1">
    <location>
        <begin position="514"/>
        <end position="523"/>
    </location>
</feature>
<feature type="region of interest" description="Disordered" evidence="1">
    <location>
        <begin position="2059"/>
        <end position="2177"/>
    </location>
</feature>
<feature type="region of interest" description="Disordered" evidence="1">
    <location>
        <begin position="306"/>
        <end position="363"/>
    </location>
</feature>
<feature type="region of interest" description="Disordered" evidence="1">
    <location>
        <begin position="962"/>
        <end position="1002"/>
    </location>
</feature>
<feature type="compositionally biased region" description="Polar residues" evidence="1">
    <location>
        <begin position="651"/>
        <end position="669"/>
    </location>
</feature>
<dbReference type="RefSeq" id="XP_022101889.1">
    <property type="nucleotide sequence ID" value="XM_022246197.1"/>
</dbReference>
<feature type="region of interest" description="Disordered" evidence="1">
    <location>
        <begin position="1015"/>
        <end position="1077"/>
    </location>
</feature>
<feature type="compositionally biased region" description="Basic and acidic residues" evidence="1">
    <location>
        <begin position="981"/>
        <end position="992"/>
    </location>
</feature>
<feature type="compositionally biased region" description="Polar residues" evidence="1">
    <location>
        <begin position="1864"/>
        <end position="1874"/>
    </location>
</feature>
<reference evidence="4 5" key="1">
    <citation type="submission" date="2025-04" db="UniProtKB">
        <authorList>
            <consortium name="RefSeq"/>
        </authorList>
    </citation>
    <scope>IDENTIFICATION</scope>
</reference>
<feature type="region of interest" description="Disordered" evidence="1">
    <location>
        <begin position="785"/>
        <end position="807"/>
    </location>
</feature>
<feature type="region of interest" description="Disordered" evidence="1">
    <location>
        <begin position="1"/>
        <end position="77"/>
    </location>
</feature>
<dbReference type="RefSeq" id="XP_022101891.1">
    <property type="nucleotide sequence ID" value="XM_022246199.1"/>
</dbReference>
<organism evidence="3 6">
    <name type="scientific">Acanthaster planci</name>
    <name type="common">Crown-of-thorns starfish</name>
    <dbReference type="NCBI Taxonomy" id="133434"/>
    <lineage>
        <taxon>Eukaryota</taxon>
        <taxon>Metazoa</taxon>
        <taxon>Echinodermata</taxon>
        <taxon>Eleutherozoa</taxon>
        <taxon>Asterozoa</taxon>
        <taxon>Asteroidea</taxon>
        <taxon>Valvatacea</taxon>
        <taxon>Valvatida</taxon>
        <taxon>Acanthasteridae</taxon>
        <taxon>Acanthaster</taxon>
    </lineage>
</organism>
<feature type="compositionally biased region" description="Basic and acidic residues" evidence="1">
    <location>
        <begin position="65"/>
        <end position="74"/>
    </location>
</feature>
<dbReference type="PANTHER" id="PTHR22028:SF9">
    <property type="entry name" value="SFI1 SPINDLE BODY DOMAIN-CONTAINING PROTEIN"/>
    <property type="match status" value="1"/>
</dbReference>
<proteinExistence type="predicted"/>
<feature type="region of interest" description="Disordered" evidence="1">
    <location>
        <begin position="618"/>
        <end position="638"/>
    </location>
</feature>
<feature type="compositionally biased region" description="Low complexity" evidence="1">
    <location>
        <begin position="1833"/>
        <end position="1844"/>
    </location>
</feature>
<feature type="compositionally biased region" description="Basic and acidic residues" evidence="1">
    <location>
        <begin position="729"/>
        <end position="739"/>
    </location>
</feature>
<dbReference type="RefSeq" id="XP_022101890.1">
    <property type="nucleotide sequence ID" value="XM_022246198.1"/>
</dbReference>
<feature type="compositionally biased region" description="Polar residues" evidence="1">
    <location>
        <begin position="1"/>
        <end position="12"/>
    </location>
</feature>
<sequence>MRVMNELQQTASHPRGVCRRNSSIHGTMNPGPLWKQQHPKSSRRLLFKENMSPRSKTLGKVGIGRADRSKEPSRNKLPQVQENVSLQPTGNLTGNQKLVVSHTSKENNLSASRVRNLPMKGLRTHLSEVDFAKQIKHRAATMKDTVKRSVQNNVTCPSGNLLAKKSPAKEIIISLKGLGNISDIEMDHRPVPVDSHLISNNYRSERKVQDNMAYDRTFTDCREDEVTLVGMTDKLLAVVPALAGTGWNCFEADQSGLMNRQRGENSRLSKNFRLTVQDNVLCKLSVQNGEGSGSEPSNSILTTKLEENEESSGMEPAGSDSDQVSLAEESHTIEADNTAEAGSQDSGSQDSDEQELTRTPEQWLVEPLQRLSLGIGTDQSDCLQESKGILGTHSPGLLALDMSQFRARTGVPSRYPKECLPSVHREEESVMHSPVPLSDDPYFFTSPHHQPLQDDHTLHHGLNGLSIEATNLSHTGNHQFRQKLSFYATRGDHQFDSSTDSPHLDDQHWPDTAPITQPDSSGSALDENSETEPNFSTADYSDKWYSSAAPNGWVEVPVHSPTSLYSQITNPAKLLVEVTSVPQCNLDFYGSEPLSLYGHKFNSLPAEMEPYSVLESDKNQPTSRHVRNADTGDTDFNLPFTRATINSTHQFSSKRLAHPNTQSFGSLDISQPGDPDLRELDQLDDADLYRFSEADEFVHSNPTEGLYAQFTPRKGDENRRVRRTSKKPRTNETGKKLDEEKDAEEQDKDKDSQQLGTGKEPAKNWNNNNVATDEQYHSQVERHSMGYKHRVRQQNSSRSPHGYIAPSDNEHKVLLSSDRLAGGYSPELSANSSHNYQIATSLVGHPTRLTSRSILPSEGSGEAVHSSLLRERMDRSLQSSISLSPSTVTVDTAVLHTKLQYNLQSGGHLLLQSGMHDPTPDTKISPLRHSYPGSPGVGLTIDDLNLSVSPIDLKPRKFLNSSRSRVENQGRFPAVNKRRKDKNEIPTREHASGKSSLSEAVRSKQSKNYMYMYVDQSSSRTQHRNTESAQQRTKTKSNLQHLARVPKPLKSEGVPKKRHTMTASTAPESPLTLSSSTSPRRTFSILWAFKILDILHSAPPDMQEELVTKLYWFRRWHRNVRLIRVQKEERKEQWNRAVSHCRHRLLARCVRTWRLAPLSHKRAADHLRAVHLLRKGVHGLWWAVSQSRQEIEGAVERYEKRVKCRHFAVWRDLCQVRTERAQLLEKLAAKRSITVIFQTWKERYNFAQKDGIARLHYKVSLLTRGLQRWKLFTSQSKVRGYRDEMSRVHHEEMTVRKAWCTIKAVYAQTQKAHSHYSHKLLSAVLRTWVRGSQLAKAERHHQHSQALELRRCGLVRVHFKRWKEELFVMQLRKRLDTVRKRYVWDLWTLRLQRQQLYRQIMESQARKVAKQRIFTRWMQVARRQKEAAERAAAMLRRTYLQMVFGNWRSYVNKAQKLRSTLSAITSDVHLRSKQRTLQTWTSRLRDCLARQAAQRAWSKNCVLRAVSKWKERVRRRQMEERLEQFRPVHDEHMKRDAFRRWVREFRLALQDHQRALSAQHKLLRNQLLRLLLSWQLLVKESKTIAPLLERRDLKQLTNSFDAWREVVFRKRTCKKYQALQLSRSLGSAFKTWREQVVSRKELVSIQESLMASKLTRAFLGWKAAIQWQVSLKAFLRQRQEAMVRRIFEGWRKTAEEEMLLLEVEQGGKMRDVLLKTLLFKKWSKSTRQQKVIEASLVSDQRMRRRARTIRAAYKQWKRQFLVQIIARDAQADKDGRLLHRVFLAWHQETRSTYEQLTERFQLAYDAMSSSFPSDGVSPKSTLAALTLDLPQSLSSSSGGSQGLPAHLSTADSGYGNGLAPLQQEGHSCQETPRSQGGILDKGRSSGPQDENFQLETGRGQVPPPQLNRYRGALGATRDIVLSSDDDLYPDELPQQVGSPRFREQQHHLKPRRLLTQLSSSKFDTQPKSASGLQAPVSGHPISFLRRRASLDQNILSRPQADHRHPMNTTTSSGAWGSARSASMDQGLLSSPAVIRHLRNVHRKSQTENPMLFSWEEAPAVGSDSGVHDPPLSKSSSQTTSSQPQRLQTPKKHRSAQLQLSTSPSSHAFLPLQGSLSSPSHTPGSASPRSPDLSKSLSPLSPRSRMHFALSEGQSQTISDSRHSSISESSSTGPGSTHSSSYYMQLVGCDQSQSGTASEYAPSVFSDGAPPVSPRLDQRTYLRSIILHWRLWPASAAFNQWLDYVRYRKNLREISEQADWVFHQVRLRRALATWQRRCYVERLARNHWEMRTKAIHLMTWMQHSQDHKRCSRQKVAADSMACGKRLASAFHFWKTKYKKHKAVLSIVHNWKGYVQQTVDLEDRTKDLRHQIQRRTARECFRSWKLRTWQILEVKAHRNRVITKRCLVAWAVWSREATARREKLQSFQTRRIKLLVFHCWQSHLTKLQAARGFHHRATAARLRNIVRTWSTYIASKQQLEATAARMIHGREERMVVEAWKSWKRQVQRRQQMKQLYLTNLARRHLLAWHIHASRQQTLNVASAVAKDRRNTSLLQNSLQAWRRARCASQLACQMQARLGDKLIRKAFWDWRKYTRHCRCEKYGQMRLLKLALHKWRSRCVKQKSSRQTVLRVAHHWRKQAQRSKDLDQSLDSYLARRDAMKRRQALEAWMLAWQQQRRAVAHHSSVALGRCLSAWCTFASNRRQRQTALQLWQNNKCRKMLSASFEKWRKNHRRCLELETRMAGFHQQRAAELLAAVVRAWHHVTMEGVAVRRHNRAIQAKAWQHWQKALSNTQAAMQVAETRQTQVNHAIFRALRDWCRARRAQKELQHLVAARHRLHTLKAMFAQWKTEASKKSRAKAHADQVLQSKVLHKWAVVVQRNITLRVLSQTSQRACSRLRQKAAFWVWASQLRRTQLLRDRLEGALERRHQATLGRHFMEWRQTALASRAARHRDSVLLKQGWSVWRRRATERVLERQFEEDMGELADAHYNKHISKMVLSSWLTEARVGRLRRKRSRRLAKKYALIWKNGSRMAHTASALDVYSSMRKVWVVWRRRMIQSLMSKTMQQHSDRQLREQSFRAWRMQAAPANNGLRRDLLNWRLHAAFRVWRERTQGADNDQSCSSSLSNHSSSAGYTSSSGASELAGIWNNAQRGRMVGGEGGTAPQ</sequence>
<feature type="region of interest" description="Disordered" evidence="1">
    <location>
        <begin position="492"/>
        <end position="537"/>
    </location>
</feature>
<dbReference type="RefSeq" id="XP_022101892.1">
    <property type="nucleotide sequence ID" value="XM_022246200.1"/>
</dbReference>
<dbReference type="GeneID" id="110985278"/>
<feature type="compositionally biased region" description="Low complexity" evidence="1">
    <location>
        <begin position="2165"/>
        <end position="2177"/>
    </location>
</feature>
<protein>
    <submittedName>
        <fullName evidence="4 5">Uncharacterized protein LOC110985278 isoform X1</fullName>
    </submittedName>
</protein>
<feature type="compositionally biased region" description="Low complexity" evidence="1">
    <location>
        <begin position="2069"/>
        <end position="2087"/>
    </location>
</feature>
<feature type="region of interest" description="Disordered" evidence="1">
    <location>
        <begin position="3114"/>
        <end position="3139"/>
    </location>
</feature>
<feature type="compositionally biased region" description="Polar residues" evidence="1">
    <location>
        <begin position="2113"/>
        <end position="2124"/>
    </location>
</feature>
<feature type="region of interest" description="Disordered" evidence="1">
    <location>
        <begin position="1833"/>
        <end position="1906"/>
    </location>
</feature>
<gene>
    <name evidence="4 5 6 7 8" type="primary">LOC110985278</name>
</gene>
<feature type="compositionally biased region" description="Polar residues" evidence="1">
    <location>
        <begin position="1027"/>
        <end position="1040"/>
    </location>
</feature>
<dbReference type="OrthoDB" id="5966174at2759"/>
<keyword evidence="3" id="KW-1185">Reference proteome</keyword>
<dbReference type="InterPro" id="IPR013665">
    <property type="entry name" value="Sfi1_dom"/>
</dbReference>